<reference evidence="15" key="1">
    <citation type="submission" date="2025-08" db="UniProtKB">
        <authorList>
            <consortium name="RefSeq"/>
        </authorList>
    </citation>
    <scope>IDENTIFICATION</scope>
</reference>
<dbReference type="SUPFAM" id="SSF54897">
    <property type="entry name" value="Protease propeptides/inhibitors"/>
    <property type="match status" value="1"/>
</dbReference>
<dbReference type="OrthoDB" id="3626597at2759"/>
<evidence type="ECO:0000259" key="13">
    <source>
        <dbReference type="Pfam" id="PF02244"/>
    </source>
</evidence>
<feature type="domain" description="Carboxypeptidase activation peptide" evidence="13">
    <location>
        <begin position="29"/>
        <end position="101"/>
    </location>
</feature>
<keyword evidence="14" id="KW-1185">Reference proteome</keyword>
<keyword evidence="9" id="KW-0482">Metalloprotease</keyword>
<dbReference type="InterPro" id="IPR003146">
    <property type="entry name" value="M14A_act_pep"/>
</dbReference>
<evidence type="ECO:0000256" key="10">
    <source>
        <dbReference type="ARBA" id="ARBA00023157"/>
    </source>
</evidence>
<evidence type="ECO:0000256" key="1">
    <source>
        <dbReference type="ARBA" id="ARBA00001947"/>
    </source>
</evidence>
<name>A0A7E5WRC7_TRINI</name>
<feature type="chain" id="PRO_5028925504" description="Zinc carboxypeptidase A 1" evidence="12">
    <location>
        <begin position="19"/>
        <end position="113"/>
    </location>
</feature>
<dbReference type="Pfam" id="PF02244">
    <property type="entry name" value="Propep_M14"/>
    <property type="match status" value="1"/>
</dbReference>
<keyword evidence="5" id="KW-0479">Metal-binding</keyword>
<keyword evidence="3" id="KW-0121">Carboxypeptidase</keyword>
<dbReference type="GeneID" id="113504998"/>
<dbReference type="GO" id="GO:0008237">
    <property type="term" value="F:metallopeptidase activity"/>
    <property type="evidence" value="ECO:0007669"/>
    <property type="project" value="UniProtKB-KW"/>
</dbReference>
<protein>
    <recommendedName>
        <fullName evidence="11">Zinc carboxypeptidase A 1</fullName>
    </recommendedName>
</protein>
<feature type="signal peptide" evidence="12">
    <location>
        <begin position="1"/>
        <end position="18"/>
    </location>
</feature>
<dbReference type="RefSeq" id="XP_026743318.1">
    <property type="nucleotide sequence ID" value="XM_026887517.1"/>
</dbReference>
<dbReference type="InParanoid" id="A0A7E5WRC7"/>
<sequence>MKFKEILFVLAIGTAINAEYVSYENYKVYKVVPETDNEVQILLDLQKNVDYVFWSDIIAKDSDVKIMVAPKNQEEFENYFKNVGIPTKVAIDNVQDAIDAQKRRPLDRNLNNY</sequence>
<dbReference type="GO" id="GO:0006508">
    <property type="term" value="P:proteolysis"/>
    <property type="evidence" value="ECO:0007669"/>
    <property type="project" value="UniProtKB-KW"/>
</dbReference>
<evidence type="ECO:0000256" key="2">
    <source>
        <dbReference type="ARBA" id="ARBA00005988"/>
    </source>
</evidence>
<gene>
    <name evidence="15" type="primary">LOC113504998</name>
</gene>
<evidence type="ECO:0000256" key="11">
    <source>
        <dbReference type="ARBA" id="ARBA00069039"/>
    </source>
</evidence>
<proteinExistence type="inferred from homology"/>
<evidence type="ECO:0000256" key="7">
    <source>
        <dbReference type="ARBA" id="ARBA00022801"/>
    </source>
</evidence>
<evidence type="ECO:0000313" key="15">
    <source>
        <dbReference type="RefSeq" id="XP_026743318.1"/>
    </source>
</evidence>
<evidence type="ECO:0000313" key="14">
    <source>
        <dbReference type="Proteomes" id="UP000322000"/>
    </source>
</evidence>
<dbReference type="GO" id="GO:0004180">
    <property type="term" value="F:carboxypeptidase activity"/>
    <property type="evidence" value="ECO:0007669"/>
    <property type="project" value="UniProtKB-KW"/>
</dbReference>
<keyword evidence="10" id="KW-1015">Disulfide bond</keyword>
<dbReference type="AlphaFoldDB" id="A0A7E5WRC7"/>
<comment type="cofactor">
    <cofactor evidence="1">
        <name>Zn(2+)</name>
        <dbReference type="ChEBI" id="CHEBI:29105"/>
    </cofactor>
</comment>
<evidence type="ECO:0000256" key="9">
    <source>
        <dbReference type="ARBA" id="ARBA00023049"/>
    </source>
</evidence>
<accession>A0A7E5WRC7</accession>
<comment type="similarity">
    <text evidence="2">Belongs to the peptidase M14 family.</text>
</comment>
<keyword evidence="6 12" id="KW-0732">Signal</keyword>
<organism evidence="14 15">
    <name type="scientific">Trichoplusia ni</name>
    <name type="common">Cabbage looper</name>
    <dbReference type="NCBI Taxonomy" id="7111"/>
    <lineage>
        <taxon>Eukaryota</taxon>
        <taxon>Metazoa</taxon>
        <taxon>Ecdysozoa</taxon>
        <taxon>Arthropoda</taxon>
        <taxon>Hexapoda</taxon>
        <taxon>Insecta</taxon>
        <taxon>Pterygota</taxon>
        <taxon>Neoptera</taxon>
        <taxon>Endopterygota</taxon>
        <taxon>Lepidoptera</taxon>
        <taxon>Glossata</taxon>
        <taxon>Ditrysia</taxon>
        <taxon>Noctuoidea</taxon>
        <taxon>Noctuidae</taxon>
        <taxon>Plusiinae</taxon>
        <taxon>Trichoplusia</taxon>
    </lineage>
</organism>
<dbReference type="InterPro" id="IPR036990">
    <property type="entry name" value="M14A-like_propep"/>
</dbReference>
<dbReference type="Proteomes" id="UP000322000">
    <property type="component" value="Chromosome 23"/>
</dbReference>
<evidence type="ECO:0000256" key="3">
    <source>
        <dbReference type="ARBA" id="ARBA00022645"/>
    </source>
</evidence>
<evidence type="ECO:0000256" key="5">
    <source>
        <dbReference type="ARBA" id="ARBA00022723"/>
    </source>
</evidence>
<feature type="non-terminal residue" evidence="15">
    <location>
        <position position="113"/>
    </location>
</feature>
<keyword evidence="4" id="KW-0645">Protease</keyword>
<dbReference type="Gene3D" id="3.30.70.340">
    <property type="entry name" value="Metallocarboxypeptidase-like"/>
    <property type="match status" value="1"/>
</dbReference>
<evidence type="ECO:0000256" key="6">
    <source>
        <dbReference type="ARBA" id="ARBA00022729"/>
    </source>
</evidence>
<keyword evidence="8" id="KW-0862">Zinc</keyword>
<dbReference type="GO" id="GO:0046872">
    <property type="term" value="F:metal ion binding"/>
    <property type="evidence" value="ECO:0007669"/>
    <property type="project" value="UniProtKB-KW"/>
</dbReference>
<keyword evidence="7" id="KW-0378">Hydrolase</keyword>
<evidence type="ECO:0000256" key="8">
    <source>
        <dbReference type="ARBA" id="ARBA00022833"/>
    </source>
</evidence>
<dbReference type="FunFam" id="3.30.70.340:FF:000002">
    <property type="entry name" value="Carboxypeptidase A"/>
    <property type="match status" value="1"/>
</dbReference>
<evidence type="ECO:0000256" key="4">
    <source>
        <dbReference type="ARBA" id="ARBA00022670"/>
    </source>
</evidence>
<dbReference type="KEGG" id="tnl:113504998"/>
<evidence type="ECO:0000256" key="12">
    <source>
        <dbReference type="SAM" id="SignalP"/>
    </source>
</evidence>